<evidence type="ECO:0000313" key="6">
    <source>
        <dbReference type="Proteomes" id="UP000012174"/>
    </source>
</evidence>
<feature type="compositionally biased region" description="Basic residues" evidence="3">
    <location>
        <begin position="250"/>
        <end position="260"/>
    </location>
</feature>
<feature type="region of interest" description="Disordered" evidence="3">
    <location>
        <begin position="558"/>
        <end position="631"/>
    </location>
</feature>
<dbReference type="EMBL" id="KB705445">
    <property type="protein sequence ID" value="EMR72498.1"/>
    <property type="molecule type" value="Genomic_DNA"/>
</dbReference>
<organism evidence="5 6">
    <name type="scientific">Eutypa lata (strain UCR-EL1)</name>
    <name type="common">Grapevine dieback disease fungus</name>
    <name type="synonym">Eutypa armeniacae</name>
    <dbReference type="NCBI Taxonomy" id="1287681"/>
    <lineage>
        <taxon>Eukaryota</taxon>
        <taxon>Fungi</taxon>
        <taxon>Dikarya</taxon>
        <taxon>Ascomycota</taxon>
        <taxon>Pezizomycotina</taxon>
        <taxon>Sordariomycetes</taxon>
        <taxon>Xylariomycetidae</taxon>
        <taxon>Xylariales</taxon>
        <taxon>Diatrypaceae</taxon>
        <taxon>Eutypa</taxon>
    </lineage>
</organism>
<keyword evidence="2" id="KW-0694">RNA-binding</keyword>
<proteinExistence type="predicted"/>
<name>M7T6I6_EUTLA</name>
<protein>
    <submittedName>
        <fullName evidence="5">Putative rna recognition domain-containing protein</fullName>
    </submittedName>
</protein>
<dbReference type="SUPFAM" id="SSF54928">
    <property type="entry name" value="RNA-binding domain, RBD"/>
    <property type="match status" value="1"/>
</dbReference>
<dbReference type="eggNOG" id="KOG1208">
    <property type="taxonomic scope" value="Eukaryota"/>
</dbReference>
<dbReference type="PANTHER" id="PTHR43157:SF31">
    <property type="entry name" value="PHOSPHATIDYLINOSITOL-GLYCAN BIOSYNTHESIS CLASS F PROTEIN"/>
    <property type="match status" value="1"/>
</dbReference>
<evidence type="ECO:0000256" key="3">
    <source>
        <dbReference type="SAM" id="MobiDB-lite"/>
    </source>
</evidence>
<gene>
    <name evidence="5" type="ORF">UCREL1_448</name>
</gene>
<dbReference type="GO" id="GO:0016491">
    <property type="term" value="F:oxidoreductase activity"/>
    <property type="evidence" value="ECO:0007669"/>
    <property type="project" value="UniProtKB-KW"/>
</dbReference>
<accession>M7T6I6</accession>
<evidence type="ECO:0000259" key="4">
    <source>
        <dbReference type="PROSITE" id="PS50102"/>
    </source>
</evidence>
<dbReference type="Pfam" id="PF00106">
    <property type="entry name" value="adh_short"/>
    <property type="match status" value="1"/>
</dbReference>
<dbReference type="KEGG" id="ela:UCREL1_448"/>
<evidence type="ECO:0000256" key="2">
    <source>
        <dbReference type="PROSITE-ProRule" id="PRU00176"/>
    </source>
</evidence>
<dbReference type="InterPro" id="IPR002347">
    <property type="entry name" value="SDR_fam"/>
</dbReference>
<dbReference type="InterPro" id="IPR000504">
    <property type="entry name" value="RRM_dom"/>
</dbReference>
<feature type="region of interest" description="Disordered" evidence="3">
    <location>
        <begin position="223"/>
        <end position="294"/>
    </location>
</feature>
<dbReference type="SUPFAM" id="SSF51735">
    <property type="entry name" value="NAD(P)-binding Rossmann-fold domains"/>
    <property type="match status" value="1"/>
</dbReference>
<dbReference type="PANTHER" id="PTHR43157">
    <property type="entry name" value="PHOSPHATIDYLINOSITOL-GLYCAN BIOSYNTHESIS CLASS F PROTEIN-RELATED"/>
    <property type="match status" value="1"/>
</dbReference>
<dbReference type="Proteomes" id="UP000012174">
    <property type="component" value="Unassembled WGS sequence"/>
</dbReference>
<feature type="domain" description="RRM" evidence="4">
    <location>
        <begin position="296"/>
        <end position="396"/>
    </location>
</feature>
<evidence type="ECO:0000313" key="5">
    <source>
        <dbReference type="EMBL" id="EMR72498.1"/>
    </source>
</evidence>
<feature type="compositionally biased region" description="Basic and acidic residues" evidence="3">
    <location>
        <begin position="515"/>
        <end position="527"/>
    </location>
</feature>
<keyword evidence="6" id="KW-1185">Reference proteome</keyword>
<dbReference type="eggNOG" id="KOG4210">
    <property type="taxonomic scope" value="Eukaryota"/>
</dbReference>
<evidence type="ECO:0000256" key="1">
    <source>
        <dbReference type="ARBA" id="ARBA00023002"/>
    </source>
</evidence>
<dbReference type="SMART" id="SM00360">
    <property type="entry name" value="RRM"/>
    <property type="match status" value="2"/>
</dbReference>
<dbReference type="InterPro" id="IPR012677">
    <property type="entry name" value="Nucleotide-bd_a/b_plait_sf"/>
</dbReference>
<dbReference type="Pfam" id="PF00076">
    <property type="entry name" value="RRM_1"/>
    <property type="match status" value="2"/>
</dbReference>
<feature type="compositionally biased region" description="Polar residues" evidence="3">
    <location>
        <begin position="403"/>
        <end position="415"/>
    </location>
</feature>
<feature type="region of interest" description="Disordered" evidence="3">
    <location>
        <begin position="397"/>
        <end position="430"/>
    </location>
</feature>
<dbReference type="PRINTS" id="PR00081">
    <property type="entry name" value="GDHRDH"/>
</dbReference>
<reference evidence="6" key="1">
    <citation type="journal article" date="2013" name="Genome Announc.">
        <title>Draft genome sequence of the grapevine dieback fungus Eutypa lata UCR-EL1.</title>
        <authorList>
            <person name="Blanco-Ulate B."/>
            <person name="Rolshausen P.E."/>
            <person name="Cantu D."/>
        </authorList>
    </citation>
    <scope>NUCLEOTIDE SEQUENCE [LARGE SCALE GENOMIC DNA]</scope>
    <source>
        <strain evidence="6">UCR-EL1</strain>
    </source>
</reference>
<dbReference type="AlphaFoldDB" id="M7T6I6"/>
<feature type="compositionally biased region" description="Basic and acidic residues" evidence="3">
    <location>
        <begin position="284"/>
        <end position="294"/>
    </location>
</feature>
<dbReference type="STRING" id="1287681.M7T6I6"/>
<dbReference type="GO" id="GO:0003723">
    <property type="term" value="F:RNA binding"/>
    <property type="evidence" value="ECO:0007669"/>
    <property type="project" value="UniProtKB-UniRule"/>
</dbReference>
<dbReference type="Gene3D" id="3.30.70.330">
    <property type="match status" value="2"/>
</dbReference>
<keyword evidence="1" id="KW-0560">Oxidoreductase</keyword>
<sequence length="631" mass="69766">MPPQKNFLWTQFFPPKPLYTTESMPKSLVGKVYIVTGANSGMGKELARVLYAKGAKVYVACRSEGKGSQAIVDIKKAEQKRDSKGELVFLDLDLADLSKVQAAAKTFLAHECKLHVLFNNAGVMVGPGDSHKTAQGHEEALGVNCVGTFLFTQLLTPVLMDTAKSASEPEGTVRVVWLSSFGLEQFAPEGRGVDLDNLDYYIPKSHVDWTKNWIQMEAPVTKDDTTLSKKRKSQTEEIEVDLTLPEPPSKKAKRLLKKGKPLPVKPSSDDEAEENDGVPSSKTTTKDGKEKKRSDHGIWIGNLPFYMTRLELFQWFIENSGGTVKEENITRVNLPMIKTKGGAAARARDENNNNNKPQNKGFAYVDFDSETSAVAAMALTETELNGRKVLIKNATSFEGRPQAPQQQEGATTTPGSARDGAAAAAEKDAPTSRKVYIGNLSFQTTEDDVRAQFERCGEIEWAKVATFEDSGKCKGFGWVKFKEPEAAAWAVKGFVRIREDIETEDDFLEDATGEDANKEKEKDKEGKEEKKFKMRKWFVNRLHGRELKIDYAEDDQTRYKKRFGKGAPDRGPRPSNDNNNTRGPPPARSGGDARPSRPAPAEKKKTYGDAGVATYLTGSVVKSEGKKTTFD</sequence>
<feature type="region of interest" description="Disordered" evidence="3">
    <location>
        <begin position="506"/>
        <end position="527"/>
    </location>
</feature>
<feature type="domain" description="RRM" evidence="4">
    <location>
        <begin position="433"/>
        <end position="554"/>
    </location>
</feature>
<dbReference type="Gene3D" id="3.40.50.720">
    <property type="entry name" value="NAD(P)-binding Rossmann-like Domain"/>
    <property type="match status" value="1"/>
</dbReference>
<dbReference type="OrthoDB" id="1875751at2759"/>
<dbReference type="InterPro" id="IPR035979">
    <property type="entry name" value="RBD_domain_sf"/>
</dbReference>
<dbReference type="HOGENOM" id="CLU_027451_1_1_1"/>
<dbReference type="PROSITE" id="PS50102">
    <property type="entry name" value="RRM"/>
    <property type="match status" value="2"/>
</dbReference>
<dbReference type="InterPro" id="IPR036291">
    <property type="entry name" value="NAD(P)-bd_dom_sf"/>
</dbReference>